<dbReference type="EMBL" id="JAIVGD010000015">
    <property type="protein sequence ID" value="KAH0758518.1"/>
    <property type="molecule type" value="Genomic_DNA"/>
</dbReference>
<evidence type="ECO:0008006" key="4">
    <source>
        <dbReference type="Google" id="ProtNLM"/>
    </source>
</evidence>
<comment type="caution">
    <text evidence="2">The sequence shown here is derived from an EMBL/GenBank/DDBJ whole genome shotgun (WGS) entry which is preliminary data.</text>
</comment>
<dbReference type="Pfam" id="PF00450">
    <property type="entry name" value="Peptidase_S10"/>
    <property type="match status" value="1"/>
</dbReference>
<protein>
    <recommendedName>
        <fullName evidence="4">Serine carboxypeptidase</fullName>
    </recommendedName>
</protein>
<reference evidence="2 3" key="1">
    <citation type="journal article" date="2021" name="bioRxiv">
        <title>Chromosome-scale and haplotype-resolved genome assembly of a tetraploid potato cultivar.</title>
        <authorList>
            <person name="Sun H."/>
            <person name="Jiao W.-B."/>
            <person name="Krause K."/>
            <person name="Campoy J.A."/>
            <person name="Goel M."/>
            <person name="Folz-Donahue K."/>
            <person name="Kukat C."/>
            <person name="Huettel B."/>
            <person name="Schneeberger K."/>
        </authorList>
    </citation>
    <scope>NUCLEOTIDE SEQUENCE [LARGE SCALE GENOMIC DNA]</scope>
    <source>
        <strain evidence="2">SolTubOtavaFocal</strain>
        <tissue evidence="2">Leaves</tissue>
    </source>
</reference>
<proteinExistence type="inferred from homology"/>
<accession>A0ABQ7V488</accession>
<comment type="similarity">
    <text evidence="1">Belongs to the peptidase S10 family.</text>
</comment>
<organism evidence="2 3">
    <name type="scientific">Solanum tuberosum</name>
    <name type="common">Potato</name>
    <dbReference type="NCBI Taxonomy" id="4113"/>
    <lineage>
        <taxon>Eukaryota</taxon>
        <taxon>Viridiplantae</taxon>
        <taxon>Streptophyta</taxon>
        <taxon>Embryophyta</taxon>
        <taxon>Tracheophyta</taxon>
        <taxon>Spermatophyta</taxon>
        <taxon>Magnoliopsida</taxon>
        <taxon>eudicotyledons</taxon>
        <taxon>Gunneridae</taxon>
        <taxon>Pentapetalae</taxon>
        <taxon>asterids</taxon>
        <taxon>lamiids</taxon>
        <taxon>Solanales</taxon>
        <taxon>Solanaceae</taxon>
        <taxon>Solanoideae</taxon>
        <taxon>Solaneae</taxon>
        <taxon>Solanum</taxon>
    </lineage>
</organism>
<name>A0ABQ7V488_SOLTU</name>
<sequence>MDLRPNSTSKYSVGGKGYTEEDLVKALPGQPKVGFRQYAGYVDVNVKAGRSLFYYFVEAEVKPDDKTLTLWLNGGPGCSSIGGGNGRGLRRNSKSWNKALNLLFVESPAGVGWSYSDTSSDYTTAMDMHIFMMEWVKKFPAFKSRELYGTGESYAASTISLIPYRPPNAMWDDFPPSLLALASSSSDPTV</sequence>
<dbReference type="Gene3D" id="3.40.50.1820">
    <property type="entry name" value="alpha/beta hydrolase"/>
    <property type="match status" value="1"/>
</dbReference>
<dbReference type="Proteomes" id="UP000826656">
    <property type="component" value="Unassembled WGS sequence"/>
</dbReference>
<dbReference type="PANTHER" id="PTHR11802">
    <property type="entry name" value="SERINE PROTEASE FAMILY S10 SERINE CARBOXYPEPTIDASE"/>
    <property type="match status" value="1"/>
</dbReference>
<evidence type="ECO:0000313" key="3">
    <source>
        <dbReference type="Proteomes" id="UP000826656"/>
    </source>
</evidence>
<keyword evidence="3" id="KW-1185">Reference proteome</keyword>
<dbReference type="InterPro" id="IPR001563">
    <property type="entry name" value="Peptidase_S10"/>
</dbReference>
<dbReference type="PRINTS" id="PR00724">
    <property type="entry name" value="CRBOXYPTASEC"/>
</dbReference>
<gene>
    <name evidence="2" type="ORF">KY290_022011</name>
</gene>
<dbReference type="PANTHER" id="PTHR11802:SF20">
    <property type="entry name" value="SERINE CARBOXYPEPTIDASE-LIKE 41-RELATED"/>
    <property type="match status" value="1"/>
</dbReference>
<evidence type="ECO:0000256" key="1">
    <source>
        <dbReference type="ARBA" id="ARBA00009431"/>
    </source>
</evidence>
<dbReference type="SUPFAM" id="SSF53474">
    <property type="entry name" value="alpha/beta-Hydrolases"/>
    <property type="match status" value="1"/>
</dbReference>
<evidence type="ECO:0000313" key="2">
    <source>
        <dbReference type="EMBL" id="KAH0758518.1"/>
    </source>
</evidence>
<dbReference type="InterPro" id="IPR029058">
    <property type="entry name" value="AB_hydrolase_fold"/>
</dbReference>